<feature type="transmembrane region" description="Helical" evidence="1">
    <location>
        <begin position="60"/>
        <end position="81"/>
    </location>
</feature>
<sequence>APGRNGIVISFDFTLGKVFTVSVLIFSSILAYTIAFPNGLATGLTLSELFNFGTGASSNFYFWISMMILTVLTIDIIRARFDYWVFTSNRIEHHRGIFEREMSFNAQNSRVTTQTDDIFERVLFLAGTIFVSDPDRRVFPIYNVFGANGKDKKIQNLLSVVRVRTD</sequence>
<gene>
    <name evidence="2" type="ORF">LCGC14_3001900</name>
</gene>
<feature type="non-terminal residue" evidence="2">
    <location>
        <position position="1"/>
    </location>
</feature>
<proteinExistence type="predicted"/>
<name>A0A0F8XND1_9ZZZZ</name>
<keyword evidence="1" id="KW-1133">Transmembrane helix</keyword>
<reference evidence="2" key="1">
    <citation type="journal article" date="2015" name="Nature">
        <title>Complex archaea that bridge the gap between prokaryotes and eukaryotes.</title>
        <authorList>
            <person name="Spang A."/>
            <person name="Saw J.H."/>
            <person name="Jorgensen S.L."/>
            <person name="Zaremba-Niedzwiedzka K."/>
            <person name="Martijn J."/>
            <person name="Lind A.E."/>
            <person name="van Eijk R."/>
            <person name="Schleper C."/>
            <person name="Guy L."/>
            <person name="Ettema T.J."/>
        </authorList>
    </citation>
    <scope>NUCLEOTIDE SEQUENCE</scope>
</reference>
<comment type="caution">
    <text evidence="2">The sequence shown here is derived from an EMBL/GenBank/DDBJ whole genome shotgun (WGS) entry which is preliminary data.</text>
</comment>
<protein>
    <submittedName>
        <fullName evidence="2">Uncharacterized protein</fullName>
    </submittedName>
</protein>
<evidence type="ECO:0000256" key="1">
    <source>
        <dbReference type="SAM" id="Phobius"/>
    </source>
</evidence>
<accession>A0A0F8XND1</accession>
<keyword evidence="1" id="KW-0812">Transmembrane</keyword>
<evidence type="ECO:0000313" key="2">
    <source>
        <dbReference type="EMBL" id="KKK62680.1"/>
    </source>
</evidence>
<organism evidence="2">
    <name type="scientific">marine sediment metagenome</name>
    <dbReference type="NCBI Taxonomy" id="412755"/>
    <lineage>
        <taxon>unclassified sequences</taxon>
        <taxon>metagenomes</taxon>
        <taxon>ecological metagenomes</taxon>
    </lineage>
</organism>
<dbReference type="EMBL" id="LAZR01061881">
    <property type="protein sequence ID" value="KKK62680.1"/>
    <property type="molecule type" value="Genomic_DNA"/>
</dbReference>
<feature type="transmembrane region" description="Helical" evidence="1">
    <location>
        <begin position="18"/>
        <end position="40"/>
    </location>
</feature>
<keyword evidence="1" id="KW-0472">Membrane</keyword>
<dbReference type="AlphaFoldDB" id="A0A0F8XND1"/>